<dbReference type="PANTHER" id="PTHR11362:SF82">
    <property type="entry name" value="PHOSPHATIDYLETHANOLAMINE-BINDING PROTEIN 4"/>
    <property type="match status" value="1"/>
</dbReference>
<accession>A0A6J2SWQ2</accession>
<name>A0A6J2SWQ2_DROHY</name>
<dbReference type="Pfam" id="PF01161">
    <property type="entry name" value="PBP"/>
    <property type="match status" value="1"/>
</dbReference>
<dbReference type="Gene3D" id="3.90.280.10">
    <property type="entry name" value="PEBP-like"/>
    <property type="match status" value="1"/>
</dbReference>
<dbReference type="Proteomes" id="UP000504633">
    <property type="component" value="Unplaced"/>
</dbReference>
<dbReference type="InterPro" id="IPR035810">
    <property type="entry name" value="PEBP_euk"/>
</dbReference>
<dbReference type="AlphaFoldDB" id="A0A6J2SWQ2"/>
<feature type="chain" id="PRO_5026895642" evidence="1">
    <location>
        <begin position="18"/>
        <end position="203"/>
    </location>
</feature>
<dbReference type="InterPro" id="IPR036610">
    <property type="entry name" value="PEBP-like_sf"/>
</dbReference>
<dbReference type="SUPFAM" id="SSF49777">
    <property type="entry name" value="PEBP-like"/>
    <property type="match status" value="1"/>
</dbReference>
<evidence type="ECO:0000313" key="3">
    <source>
        <dbReference type="RefSeq" id="XP_030080605.1"/>
    </source>
</evidence>
<gene>
    <name evidence="3" type="primary">LOC111594434</name>
</gene>
<dbReference type="InterPro" id="IPR008914">
    <property type="entry name" value="PEBP"/>
</dbReference>
<dbReference type="CDD" id="cd00866">
    <property type="entry name" value="PEBP_euk"/>
    <property type="match status" value="1"/>
</dbReference>
<reference evidence="3" key="1">
    <citation type="submission" date="2025-08" db="UniProtKB">
        <authorList>
            <consortium name="RefSeq"/>
        </authorList>
    </citation>
    <scope>IDENTIFICATION</scope>
    <source>
        <strain evidence="3">15085-1641.00</strain>
        <tissue evidence="3">Whole body</tissue>
    </source>
</reference>
<dbReference type="RefSeq" id="XP_030080605.1">
    <property type="nucleotide sequence ID" value="XM_030224745.1"/>
</dbReference>
<protein>
    <submittedName>
        <fullName evidence="3">Protein D3-like</fullName>
    </submittedName>
</protein>
<evidence type="ECO:0000256" key="1">
    <source>
        <dbReference type="SAM" id="SignalP"/>
    </source>
</evidence>
<dbReference type="KEGG" id="dhe:111594434"/>
<keyword evidence="2" id="KW-1185">Reference proteome</keyword>
<dbReference type="PANTHER" id="PTHR11362">
    <property type="entry name" value="PHOSPHATIDYLETHANOLAMINE-BINDING PROTEIN"/>
    <property type="match status" value="1"/>
</dbReference>
<sequence>MLLLSVAIVCVLSAVQCNPDLDAFKWHGVVPDVLSQLPEQLLKITYDNRLMIMCGDIVTPTQVKNIPTVEWAADPDTYYTLAMVDPDAPSRSNHKLREFKHWLVVNIPGNNVAKGDAIAEYVGAGPPKDTGLHRYVLLLYSQPKKLTFSGSRVSNKSRRSRPKFHIKQFADHHRLGQPIAGTLFLAEYDEYVPILNKQLSSGQ</sequence>
<feature type="signal peptide" evidence="1">
    <location>
        <begin position="1"/>
        <end position="17"/>
    </location>
</feature>
<organism evidence="2 3">
    <name type="scientific">Drosophila hydei</name>
    <name type="common">Fruit fly</name>
    <dbReference type="NCBI Taxonomy" id="7224"/>
    <lineage>
        <taxon>Eukaryota</taxon>
        <taxon>Metazoa</taxon>
        <taxon>Ecdysozoa</taxon>
        <taxon>Arthropoda</taxon>
        <taxon>Hexapoda</taxon>
        <taxon>Insecta</taxon>
        <taxon>Pterygota</taxon>
        <taxon>Neoptera</taxon>
        <taxon>Endopterygota</taxon>
        <taxon>Diptera</taxon>
        <taxon>Brachycera</taxon>
        <taxon>Muscomorpha</taxon>
        <taxon>Ephydroidea</taxon>
        <taxon>Drosophilidae</taxon>
        <taxon>Drosophila</taxon>
    </lineage>
</organism>
<dbReference type="OrthoDB" id="2506647at2759"/>
<dbReference type="OMA" id="TSIWWDG"/>
<keyword evidence="1" id="KW-0732">Signal</keyword>
<dbReference type="GeneID" id="111594434"/>
<proteinExistence type="predicted"/>
<evidence type="ECO:0000313" key="2">
    <source>
        <dbReference type="Proteomes" id="UP000504633"/>
    </source>
</evidence>